<reference evidence="2 3" key="1">
    <citation type="submission" date="2016-11" db="EMBL/GenBank/DDBJ databases">
        <title>Comparative genomics of Acidibacillus ferroxidans species.</title>
        <authorList>
            <person name="Oliveira G."/>
            <person name="Nunes G."/>
            <person name="Oliveira R."/>
            <person name="Araujo F."/>
            <person name="Salim A."/>
            <person name="Scholte L."/>
            <person name="Morais D."/>
            <person name="Nancucheo I."/>
            <person name="Johnson D.B."/>
            <person name="Grail B."/>
            <person name="Bittencourt J."/>
            <person name="Valadares R."/>
        </authorList>
    </citation>
    <scope>NUCLEOTIDE SEQUENCE [LARGE SCALE GENOMIC DNA]</scope>
    <source>
        <strain evidence="2 3">Y002</strain>
    </source>
</reference>
<keyword evidence="3" id="KW-1185">Reference proteome</keyword>
<feature type="compositionally biased region" description="Basic residues" evidence="1">
    <location>
        <begin position="22"/>
        <end position="33"/>
    </location>
</feature>
<evidence type="ECO:0000313" key="3">
    <source>
        <dbReference type="Proteomes" id="UP000245380"/>
    </source>
</evidence>
<sequence>MAKNYAASGKKLSTNSPWDGKIKHRKTRKKRIDRAKQGMLYYSMSPRAAAQEGSELILEN</sequence>
<name>A0A2U3DCB9_SULT2</name>
<evidence type="ECO:0000256" key="1">
    <source>
        <dbReference type="SAM" id="MobiDB-lite"/>
    </source>
</evidence>
<protein>
    <submittedName>
        <fullName evidence="2">Uncharacterized protein</fullName>
    </submittedName>
</protein>
<evidence type="ECO:0000313" key="2">
    <source>
        <dbReference type="EMBL" id="PWI58918.1"/>
    </source>
</evidence>
<dbReference type="AlphaFoldDB" id="A0A2U3DCB9"/>
<comment type="caution">
    <text evidence="2">The sequence shown here is derived from an EMBL/GenBank/DDBJ whole genome shotgun (WGS) entry which is preliminary data.</text>
</comment>
<accession>A0A2U3DCB9</accession>
<organism evidence="2 3">
    <name type="scientific">Sulfoacidibacillus thermotolerans</name>
    <name type="common">Acidibacillus sulfuroxidans</name>
    <dbReference type="NCBI Taxonomy" id="1765684"/>
    <lineage>
        <taxon>Bacteria</taxon>
        <taxon>Bacillati</taxon>
        <taxon>Bacillota</taxon>
        <taxon>Bacilli</taxon>
        <taxon>Bacillales</taxon>
        <taxon>Alicyclobacillaceae</taxon>
        <taxon>Sulfoacidibacillus</taxon>
    </lineage>
</organism>
<dbReference type="EMBL" id="MPDK01000002">
    <property type="protein sequence ID" value="PWI58918.1"/>
    <property type="molecule type" value="Genomic_DNA"/>
</dbReference>
<gene>
    <name evidence="2" type="ORF">BM613_02235</name>
</gene>
<dbReference type="Proteomes" id="UP000245380">
    <property type="component" value="Unassembled WGS sequence"/>
</dbReference>
<feature type="region of interest" description="Disordered" evidence="1">
    <location>
        <begin position="1"/>
        <end position="38"/>
    </location>
</feature>
<proteinExistence type="predicted"/>